<reference evidence="1 2" key="1">
    <citation type="journal article" date="2014" name="Int. J. Syst. Evol. Microbiol.">
        <title>Fulvimonas yonginensis sp. nov., isolated from greenhouse soil, and emended description of the genus Fulvimonas.</title>
        <authorList>
            <person name="Ahn J.H."/>
            <person name="Kim S.J."/>
            <person name="Weon H.Y."/>
            <person name="Hong S.B."/>
            <person name="Seok S.J."/>
            <person name="Kwon S.W."/>
        </authorList>
    </citation>
    <scope>NUCLEOTIDE SEQUENCE [LARGE SCALE GENOMIC DNA]</scope>
    <source>
        <strain evidence="1 2">KACC 16952</strain>
    </source>
</reference>
<accession>A0ABU8JBM6</accession>
<dbReference type="Pfam" id="PF07030">
    <property type="entry name" value="Phage_Mu_Gp36"/>
    <property type="match status" value="1"/>
</dbReference>
<dbReference type="EMBL" id="JBBBNY010000003">
    <property type="protein sequence ID" value="MEI7036437.1"/>
    <property type="molecule type" value="Genomic_DNA"/>
</dbReference>
<keyword evidence="2" id="KW-1185">Reference proteome</keyword>
<sequence length="170" mass="18888">MYVTPVQLAERPGARELAQVATRERDAIVVDELMDATLRALDRSAWSADDIAVADEALARIQEAITDADGVIDGFLARRYPLPLATVPGVVVAWSRAITRYNLHKDRLSTDQNDPIVRDYRDALKLLQLTADGKFSLGANDPVLTDPGDADVQFVSDGHVFRRDRSRRYP</sequence>
<name>A0ABU8JBM6_9GAMM</name>
<proteinExistence type="predicted"/>
<evidence type="ECO:0000313" key="1">
    <source>
        <dbReference type="EMBL" id="MEI7036437.1"/>
    </source>
</evidence>
<dbReference type="RefSeq" id="WP_336807053.1">
    <property type="nucleotide sequence ID" value="NZ_JBBBNY010000003.1"/>
</dbReference>
<evidence type="ECO:0000313" key="2">
    <source>
        <dbReference type="Proteomes" id="UP001381174"/>
    </source>
</evidence>
<protein>
    <submittedName>
        <fullName evidence="1">DUF1320 domain-containing protein</fullName>
    </submittedName>
</protein>
<organism evidence="1 2">
    <name type="scientific">Fulvimonas yonginensis</name>
    <dbReference type="NCBI Taxonomy" id="1495200"/>
    <lineage>
        <taxon>Bacteria</taxon>
        <taxon>Pseudomonadati</taxon>
        <taxon>Pseudomonadota</taxon>
        <taxon>Gammaproteobacteria</taxon>
        <taxon>Lysobacterales</taxon>
        <taxon>Rhodanobacteraceae</taxon>
        <taxon>Fulvimonas</taxon>
    </lineage>
</organism>
<gene>
    <name evidence="1" type="ORF">WAT24_06675</name>
</gene>
<dbReference type="Proteomes" id="UP001381174">
    <property type="component" value="Unassembled WGS sequence"/>
</dbReference>
<dbReference type="InterPro" id="IPR009752">
    <property type="entry name" value="Phage_Mu_GpJ"/>
</dbReference>
<comment type="caution">
    <text evidence="1">The sequence shown here is derived from an EMBL/GenBank/DDBJ whole genome shotgun (WGS) entry which is preliminary data.</text>
</comment>